<dbReference type="OrthoDB" id="26525at2759"/>
<keyword evidence="2" id="KW-0106">Calcium</keyword>
<proteinExistence type="predicted"/>
<dbReference type="RefSeq" id="XP_008875878.1">
    <property type="nucleotide sequence ID" value="XM_008877656.1"/>
</dbReference>
<dbReference type="Gene3D" id="1.10.238.10">
    <property type="entry name" value="EF-hand"/>
    <property type="match status" value="1"/>
</dbReference>
<dbReference type="InterPro" id="IPR050145">
    <property type="entry name" value="Centrin_CML-like"/>
</dbReference>
<name>A0A024TNF7_9STRA</name>
<dbReference type="InterPro" id="IPR011992">
    <property type="entry name" value="EF-hand-dom_pair"/>
</dbReference>
<dbReference type="GO" id="GO:0005509">
    <property type="term" value="F:calcium ion binding"/>
    <property type="evidence" value="ECO:0007669"/>
    <property type="project" value="InterPro"/>
</dbReference>
<dbReference type="SUPFAM" id="SSF47473">
    <property type="entry name" value="EF-hand"/>
    <property type="match status" value="1"/>
</dbReference>
<gene>
    <name evidence="4" type="ORF">H310_11101</name>
</gene>
<feature type="domain" description="EF-hand" evidence="3">
    <location>
        <begin position="6"/>
        <end position="41"/>
    </location>
</feature>
<dbReference type="InterPro" id="IPR002048">
    <property type="entry name" value="EF_hand_dom"/>
</dbReference>
<dbReference type="PANTHER" id="PTHR23050">
    <property type="entry name" value="CALCIUM BINDING PROTEIN"/>
    <property type="match status" value="1"/>
</dbReference>
<dbReference type="SMART" id="SM00054">
    <property type="entry name" value="EFh"/>
    <property type="match status" value="2"/>
</dbReference>
<dbReference type="STRING" id="157072.A0A024TNF7"/>
<protein>
    <recommendedName>
        <fullName evidence="3">EF-hand domain-containing protein</fullName>
    </recommendedName>
</protein>
<evidence type="ECO:0000313" key="4">
    <source>
        <dbReference type="EMBL" id="ETV95685.1"/>
    </source>
</evidence>
<dbReference type="eggNOG" id="KOG0027">
    <property type="taxonomic scope" value="Eukaryota"/>
</dbReference>
<organism evidence="4">
    <name type="scientific">Aphanomyces invadans</name>
    <dbReference type="NCBI Taxonomy" id="157072"/>
    <lineage>
        <taxon>Eukaryota</taxon>
        <taxon>Sar</taxon>
        <taxon>Stramenopiles</taxon>
        <taxon>Oomycota</taxon>
        <taxon>Saprolegniomycetes</taxon>
        <taxon>Saprolegniales</taxon>
        <taxon>Verrucalvaceae</taxon>
        <taxon>Aphanomyces</taxon>
    </lineage>
</organism>
<dbReference type="CDD" id="cd00051">
    <property type="entry name" value="EFh"/>
    <property type="match status" value="1"/>
</dbReference>
<dbReference type="InterPro" id="IPR018247">
    <property type="entry name" value="EF_Hand_1_Ca_BS"/>
</dbReference>
<evidence type="ECO:0000256" key="2">
    <source>
        <dbReference type="ARBA" id="ARBA00022837"/>
    </source>
</evidence>
<dbReference type="Pfam" id="PF13499">
    <property type="entry name" value="EF-hand_7"/>
    <property type="match status" value="1"/>
</dbReference>
<dbReference type="GeneID" id="20088151"/>
<dbReference type="VEuPathDB" id="FungiDB:H310_11101"/>
<keyword evidence="1" id="KW-0677">Repeat</keyword>
<feature type="domain" description="EF-hand" evidence="3">
    <location>
        <begin position="42"/>
        <end position="75"/>
    </location>
</feature>
<dbReference type="AlphaFoldDB" id="A0A024TNF7"/>
<dbReference type="FunFam" id="1.10.238.10:FF:000003">
    <property type="entry name" value="Calmodulin A"/>
    <property type="match status" value="1"/>
</dbReference>
<dbReference type="PROSITE" id="PS00018">
    <property type="entry name" value="EF_HAND_1"/>
    <property type="match status" value="2"/>
</dbReference>
<dbReference type="PROSITE" id="PS50222">
    <property type="entry name" value="EF_HAND_2"/>
    <property type="match status" value="2"/>
</dbReference>
<dbReference type="EMBL" id="KI913980">
    <property type="protein sequence ID" value="ETV95685.1"/>
    <property type="molecule type" value="Genomic_DNA"/>
</dbReference>
<evidence type="ECO:0000256" key="1">
    <source>
        <dbReference type="ARBA" id="ARBA00022737"/>
    </source>
</evidence>
<accession>A0A024TNF7</accession>
<evidence type="ECO:0000259" key="3">
    <source>
        <dbReference type="PROSITE" id="PS50222"/>
    </source>
</evidence>
<sequence length="75" mass="8672">MELSLEHEQELKKIFDDYDEDGSGDIDVEELGKIADDLGEPLSKEELDYLVKEFDADGSGTIDWEEFIAWWKSPF</sequence>
<reference evidence="4" key="1">
    <citation type="submission" date="2013-12" db="EMBL/GenBank/DDBJ databases">
        <title>The Genome Sequence of Aphanomyces invadans NJM9701.</title>
        <authorList>
            <consortium name="The Broad Institute Genomics Platform"/>
            <person name="Russ C."/>
            <person name="Tyler B."/>
            <person name="van West P."/>
            <person name="Dieguez-Uribeondo J."/>
            <person name="Young S.K."/>
            <person name="Zeng Q."/>
            <person name="Gargeya S."/>
            <person name="Fitzgerald M."/>
            <person name="Abouelleil A."/>
            <person name="Alvarado L."/>
            <person name="Chapman S.B."/>
            <person name="Gainer-Dewar J."/>
            <person name="Goldberg J."/>
            <person name="Griggs A."/>
            <person name="Gujja S."/>
            <person name="Hansen M."/>
            <person name="Howarth C."/>
            <person name="Imamovic A."/>
            <person name="Ireland A."/>
            <person name="Larimer J."/>
            <person name="McCowan C."/>
            <person name="Murphy C."/>
            <person name="Pearson M."/>
            <person name="Poon T.W."/>
            <person name="Priest M."/>
            <person name="Roberts A."/>
            <person name="Saif S."/>
            <person name="Shea T."/>
            <person name="Sykes S."/>
            <person name="Wortman J."/>
            <person name="Nusbaum C."/>
            <person name="Birren B."/>
        </authorList>
    </citation>
    <scope>NUCLEOTIDE SEQUENCE [LARGE SCALE GENOMIC DNA]</scope>
    <source>
        <strain evidence="4">NJM9701</strain>
    </source>
</reference>